<organism evidence="1 2">
    <name type="scientific">Brucella intermedia 229E</name>
    <dbReference type="NCBI Taxonomy" id="1337887"/>
    <lineage>
        <taxon>Bacteria</taxon>
        <taxon>Pseudomonadati</taxon>
        <taxon>Pseudomonadota</taxon>
        <taxon>Alphaproteobacteria</taxon>
        <taxon>Hyphomicrobiales</taxon>
        <taxon>Brucellaceae</taxon>
        <taxon>Brucella/Ochrobactrum group</taxon>
        <taxon>Brucella</taxon>
    </lineage>
</organism>
<name>U4VAZ5_9HYPH</name>
<reference evidence="1 2" key="1">
    <citation type="journal article" date="2014" name="FEMS Microbiol. Lett.">
        <title>Genome sequencing analysis reveals virulence-related gene content of Ochrobactrum intermedium strain 229E, a urease-positive strain isolated from the human gastric niche.</title>
        <authorList>
            <person name="Kulkarni G.J."/>
            <person name="Shetty S."/>
            <person name="Dharne M.S."/>
            <person name="Shouche Y.S."/>
        </authorList>
    </citation>
    <scope>NUCLEOTIDE SEQUENCE [LARGE SCALE GENOMIC DNA]</scope>
    <source>
        <strain evidence="1 2">229E</strain>
    </source>
</reference>
<gene>
    <name evidence="1" type="ORF">Q644_12730</name>
</gene>
<protein>
    <submittedName>
        <fullName evidence="1">Uncharacterized protein</fullName>
    </submittedName>
</protein>
<accession>U4VAZ5</accession>
<dbReference type="Proteomes" id="UP000016842">
    <property type="component" value="Unassembled WGS sequence"/>
</dbReference>
<evidence type="ECO:0000313" key="2">
    <source>
        <dbReference type="Proteomes" id="UP000016842"/>
    </source>
</evidence>
<sequence>MIGTTTKTVKRLAAAGLLKTVVADNPMHRIPQTYVSPSGGLEEFQDTYVSLFEFSKGRGQIARVKKRLAAAGIMPAFEEAGAATF</sequence>
<evidence type="ECO:0000313" key="1">
    <source>
        <dbReference type="EMBL" id="ERM03175.1"/>
    </source>
</evidence>
<comment type="caution">
    <text evidence="1">The sequence shown here is derived from an EMBL/GenBank/DDBJ whole genome shotgun (WGS) entry which is preliminary data.</text>
</comment>
<dbReference type="AlphaFoldDB" id="U4VAZ5"/>
<dbReference type="EMBL" id="ASXJ01000035">
    <property type="protein sequence ID" value="ERM03175.1"/>
    <property type="molecule type" value="Genomic_DNA"/>
</dbReference>
<proteinExistence type="predicted"/>
<dbReference type="PATRIC" id="fig|1337887.3.peg.757"/>